<dbReference type="EMBL" id="PVWK01000046">
    <property type="protein sequence ID" value="PSB30925.1"/>
    <property type="molecule type" value="Genomic_DNA"/>
</dbReference>
<feature type="domain" description="YhcG N-terminal" evidence="2">
    <location>
        <begin position="39"/>
        <end position="174"/>
    </location>
</feature>
<dbReference type="InterPro" id="IPR011856">
    <property type="entry name" value="tRNA_endonuc-like_dom_sf"/>
</dbReference>
<dbReference type="Proteomes" id="UP000239576">
    <property type="component" value="Unassembled WGS sequence"/>
</dbReference>
<dbReference type="PANTHER" id="PTHR30547">
    <property type="entry name" value="UNCHARACTERIZED PROTEIN YHCG-RELATED"/>
    <property type="match status" value="1"/>
</dbReference>
<reference evidence="3 4" key="2">
    <citation type="submission" date="2018-03" db="EMBL/GenBank/DDBJ databases">
        <title>The ancient ancestry and fast evolution of plastids.</title>
        <authorList>
            <person name="Moore K.R."/>
            <person name="Magnabosco C."/>
            <person name="Momper L."/>
            <person name="Gold D.A."/>
            <person name="Bosak T."/>
            <person name="Fournier G.P."/>
        </authorList>
    </citation>
    <scope>NUCLEOTIDE SEQUENCE [LARGE SCALE GENOMIC DNA]</scope>
    <source>
        <strain evidence="3 4">ULC18</strain>
    </source>
</reference>
<dbReference type="InterPro" id="IPR053148">
    <property type="entry name" value="PD-DEXK-like_domain"/>
</dbReference>
<feature type="domain" description="YhcG PDDEXK nuclease" evidence="1">
    <location>
        <begin position="196"/>
        <end position="344"/>
    </location>
</feature>
<proteinExistence type="predicted"/>
<dbReference type="PANTHER" id="PTHR30547:SF0">
    <property type="entry name" value="BLR8175 PROTEIN"/>
    <property type="match status" value="1"/>
</dbReference>
<reference evidence="4" key="1">
    <citation type="submission" date="2018-02" db="EMBL/GenBank/DDBJ databases">
        <authorList>
            <person name="Moore K."/>
            <person name="Momper L."/>
        </authorList>
    </citation>
    <scope>NUCLEOTIDE SEQUENCE [LARGE SCALE GENOMIC DNA]</scope>
    <source>
        <strain evidence="4">ULC18</strain>
    </source>
</reference>
<sequence>MYRDYVTIRSGTTTFQSTSLVSDRLLSAPQDYDDWLRHLKERIRTAQVRAALAVNQELLLLYWQIGRSILEQQQQEGWGTKVIERLAKDLRKEFPNIKGFSRSNLGYMKAFAEAYPDEAIVQRSVGKLPWRHNLALIDKLKTQEQRLWYAEKTVENGWSRDILVYQIESNLFQRQGGAITNFDRTLPQAQSDLANQLVKDPYSFEFLPLQENAQERELEQSLVTHIRDFLMELGVGFSFVGSQYYLEVDGEAYYLDLLFYHLKLRCFIVIDLKMGEFQPEYSGKMNFYVSAVDDLLRHSTDNPTIGLILCKSKSKTKAEYALRNLNTPIAVTTHRLPKALKENLPTVEQLEIEMNAAITELAEQAEQKSDTSDK</sequence>
<evidence type="ECO:0000313" key="4">
    <source>
        <dbReference type="Proteomes" id="UP000239576"/>
    </source>
</evidence>
<dbReference type="Pfam" id="PF17761">
    <property type="entry name" value="DUF1016_N"/>
    <property type="match status" value="1"/>
</dbReference>
<accession>A0A2T1EE03</accession>
<dbReference type="GO" id="GO:0003676">
    <property type="term" value="F:nucleic acid binding"/>
    <property type="evidence" value="ECO:0007669"/>
    <property type="project" value="InterPro"/>
</dbReference>
<dbReference type="Pfam" id="PF06250">
    <property type="entry name" value="YhcG_C"/>
    <property type="match status" value="1"/>
</dbReference>
<name>A0A2T1EE03_9CYAN</name>
<gene>
    <name evidence="3" type="ORF">C7B82_07895</name>
</gene>
<dbReference type="AlphaFoldDB" id="A0A2T1EE03"/>
<dbReference type="Gene3D" id="3.40.1350.10">
    <property type="match status" value="1"/>
</dbReference>
<dbReference type="InterPro" id="IPR041527">
    <property type="entry name" value="YhcG_N"/>
</dbReference>
<keyword evidence="4" id="KW-1185">Reference proteome</keyword>
<evidence type="ECO:0000313" key="3">
    <source>
        <dbReference type="EMBL" id="PSB30925.1"/>
    </source>
</evidence>
<protein>
    <submittedName>
        <fullName evidence="3">DUF1016 domain-containing protein</fullName>
    </submittedName>
</protein>
<dbReference type="InterPro" id="IPR009362">
    <property type="entry name" value="YhcG_C"/>
</dbReference>
<evidence type="ECO:0000259" key="2">
    <source>
        <dbReference type="Pfam" id="PF17761"/>
    </source>
</evidence>
<organism evidence="3 4">
    <name type="scientific">Stenomitos frigidus ULC18</name>
    <dbReference type="NCBI Taxonomy" id="2107698"/>
    <lineage>
        <taxon>Bacteria</taxon>
        <taxon>Bacillati</taxon>
        <taxon>Cyanobacteriota</taxon>
        <taxon>Cyanophyceae</taxon>
        <taxon>Leptolyngbyales</taxon>
        <taxon>Leptolyngbyaceae</taxon>
        <taxon>Stenomitos</taxon>
    </lineage>
</organism>
<comment type="caution">
    <text evidence="3">The sequence shown here is derived from an EMBL/GenBank/DDBJ whole genome shotgun (WGS) entry which is preliminary data.</text>
</comment>
<dbReference type="OrthoDB" id="9801263at2"/>
<evidence type="ECO:0000259" key="1">
    <source>
        <dbReference type="Pfam" id="PF06250"/>
    </source>
</evidence>